<dbReference type="InterPro" id="IPR026022">
    <property type="entry name" value="PhoU_dom"/>
</dbReference>
<evidence type="ECO:0000313" key="9">
    <source>
        <dbReference type="EMBL" id="KRO25742.1"/>
    </source>
</evidence>
<dbReference type="Proteomes" id="UP000051249">
    <property type="component" value="Unassembled WGS sequence"/>
</dbReference>
<sequence length="223" mass="25543">MRGIFEDELRRLLGRFTEMGINVSEQIYRGTKSFIDHDRELATQVIEDDTNINDEEIKLEDQALNLMALQQPVATDFRQVIVVLKSSSELERISDHAVGIAKESIRLKGKLRDAKIEEEIADMTNMVRSMLDLTLDAFVKKDSKLADEVVNLNKQIDDRYRKIRQESLDNMKTDSKMVSGNTGYLMVASYLERIGDHITNVVEWIIYNETGKIVELSSELDGQ</sequence>
<organism evidence="9 10">
    <name type="scientific">Pediococcus argentinicus</name>
    <dbReference type="NCBI Taxonomy" id="480391"/>
    <lineage>
        <taxon>Bacteria</taxon>
        <taxon>Bacillati</taxon>
        <taxon>Bacillota</taxon>
        <taxon>Bacilli</taxon>
        <taxon>Lactobacillales</taxon>
        <taxon>Lactobacillaceae</taxon>
        <taxon>Pediococcus</taxon>
    </lineage>
</organism>
<evidence type="ECO:0000256" key="1">
    <source>
        <dbReference type="ARBA" id="ARBA00004496"/>
    </source>
</evidence>
<evidence type="ECO:0000313" key="10">
    <source>
        <dbReference type="Proteomes" id="UP000051249"/>
    </source>
</evidence>
<comment type="subcellular location">
    <subcellularLocation>
        <location evidence="1 7">Cytoplasm</location>
    </subcellularLocation>
</comment>
<keyword evidence="5 7" id="KW-0963">Cytoplasm</keyword>
<keyword evidence="4 7" id="KW-0813">Transport</keyword>
<evidence type="ECO:0000256" key="5">
    <source>
        <dbReference type="ARBA" id="ARBA00022490"/>
    </source>
</evidence>
<comment type="subunit">
    <text evidence="3 7">Homodimer.</text>
</comment>
<evidence type="ECO:0000256" key="4">
    <source>
        <dbReference type="ARBA" id="ARBA00022448"/>
    </source>
</evidence>
<name>A0A0R2NIW8_9LACO</name>
<protein>
    <recommendedName>
        <fullName evidence="7">Phosphate-specific transport system accessory protein PhoU</fullName>
    </recommendedName>
</protein>
<dbReference type="PIRSF" id="PIRSF003107">
    <property type="entry name" value="PhoU"/>
    <property type="match status" value="1"/>
</dbReference>
<dbReference type="PATRIC" id="fig|480391.4.peg.1530"/>
<evidence type="ECO:0000256" key="6">
    <source>
        <dbReference type="ARBA" id="ARBA00022592"/>
    </source>
</evidence>
<comment type="similarity">
    <text evidence="2 7">Belongs to the PhoU family.</text>
</comment>
<keyword evidence="10" id="KW-1185">Reference proteome</keyword>
<dbReference type="OrthoDB" id="9814256at2"/>
<evidence type="ECO:0000256" key="7">
    <source>
        <dbReference type="PIRNR" id="PIRNR003107"/>
    </source>
</evidence>
<evidence type="ECO:0000256" key="3">
    <source>
        <dbReference type="ARBA" id="ARBA00011738"/>
    </source>
</evidence>
<dbReference type="GO" id="GO:0045936">
    <property type="term" value="P:negative regulation of phosphate metabolic process"/>
    <property type="evidence" value="ECO:0007669"/>
    <property type="project" value="InterPro"/>
</dbReference>
<dbReference type="GO" id="GO:0005737">
    <property type="term" value="C:cytoplasm"/>
    <property type="evidence" value="ECO:0007669"/>
    <property type="project" value="UniProtKB-SubCell"/>
</dbReference>
<dbReference type="GO" id="GO:0030643">
    <property type="term" value="P:intracellular phosphate ion homeostasis"/>
    <property type="evidence" value="ECO:0007669"/>
    <property type="project" value="InterPro"/>
</dbReference>
<dbReference type="RefSeq" id="WP_057798327.1">
    <property type="nucleotide sequence ID" value="NZ_BJZZ01000006.1"/>
</dbReference>
<dbReference type="Gene3D" id="1.20.58.220">
    <property type="entry name" value="Phosphate transport system protein phou homolog 2, domain 2"/>
    <property type="match status" value="1"/>
</dbReference>
<dbReference type="AlphaFoldDB" id="A0A0R2NIW8"/>
<feature type="domain" description="PhoU" evidence="8">
    <location>
        <begin position="120"/>
        <end position="205"/>
    </location>
</feature>
<evidence type="ECO:0000259" key="8">
    <source>
        <dbReference type="Pfam" id="PF01895"/>
    </source>
</evidence>
<dbReference type="NCBIfam" id="TIGR02135">
    <property type="entry name" value="phoU_full"/>
    <property type="match status" value="1"/>
</dbReference>
<keyword evidence="6 7" id="KW-0592">Phosphate transport</keyword>
<accession>A0A0R2NIW8</accession>
<feature type="domain" description="PhoU" evidence="8">
    <location>
        <begin position="17"/>
        <end position="102"/>
    </location>
</feature>
<dbReference type="InterPro" id="IPR028366">
    <property type="entry name" value="PhoU"/>
</dbReference>
<proteinExistence type="inferred from homology"/>
<dbReference type="PANTHER" id="PTHR42930">
    <property type="entry name" value="PHOSPHATE-SPECIFIC TRANSPORT SYSTEM ACCESSORY PROTEIN PHOU"/>
    <property type="match status" value="1"/>
</dbReference>
<evidence type="ECO:0000256" key="2">
    <source>
        <dbReference type="ARBA" id="ARBA00008107"/>
    </source>
</evidence>
<dbReference type="SUPFAM" id="SSF109755">
    <property type="entry name" value="PhoU-like"/>
    <property type="match status" value="1"/>
</dbReference>
<comment type="function">
    <text evidence="7">Plays a role in the regulation of phosphate uptake.</text>
</comment>
<gene>
    <name evidence="9" type="ORF">IV88_GL001505</name>
</gene>
<comment type="caution">
    <text evidence="9">The sequence shown here is derived from an EMBL/GenBank/DDBJ whole genome shotgun (WGS) entry which is preliminary data.</text>
</comment>
<dbReference type="PANTHER" id="PTHR42930:SF3">
    <property type="entry name" value="PHOSPHATE-SPECIFIC TRANSPORT SYSTEM ACCESSORY PROTEIN PHOU"/>
    <property type="match status" value="1"/>
</dbReference>
<dbReference type="EMBL" id="JQCQ01000006">
    <property type="protein sequence ID" value="KRO25742.1"/>
    <property type="molecule type" value="Genomic_DNA"/>
</dbReference>
<dbReference type="GO" id="GO:0006817">
    <property type="term" value="P:phosphate ion transport"/>
    <property type="evidence" value="ECO:0007669"/>
    <property type="project" value="UniProtKB-KW"/>
</dbReference>
<reference evidence="9 10" key="1">
    <citation type="journal article" date="2015" name="Genome Announc.">
        <title>Expanding the biotechnology potential of lactobacilli through comparative genomics of 213 strains and associated genera.</title>
        <authorList>
            <person name="Sun Z."/>
            <person name="Harris H.M."/>
            <person name="McCann A."/>
            <person name="Guo C."/>
            <person name="Argimon S."/>
            <person name="Zhang W."/>
            <person name="Yang X."/>
            <person name="Jeffery I.B."/>
            <person name="Cooney J.C."/>
            <person name="Kagawa T.F."/>
            <person name="Liu W."/>
            <person name="Song Y."/>
            <person name="Salvetti E."/>
            <person name="Wrobel A."/>
            <person name="Rasinkangas P."/>
            <person name="Parkhill J."/>
            <person name="Rea M.C."/>
            <person name="O'Sullivan O."/>
            <person name="Ritari J."/>
            <person name="Douillard F.P."/>
            <person name="Paul Ross R."/>
            <person name="Yang R."/>
            <person name="Briner A.E."/>
            <person name="Felis G.E."/>
            <person name="de Vos W.M."/>
            <person name="Barrangou R."/>
            <person name="Klaenhammer T.R."/>
            <person name="Caufield P.W."/>
            <person name="Cui Y."/>
            <person name="Zhang H."/>
            <person name="O'Toole P.W."/>
        </authorList>
    </citation>
    <scope>NUCLEOTIDE SEQUENCE [LARGE SCALE GENOMIC DNA]</scope>
    <source>
        <strain evidence="9 10">DSM 23026</strain>
    </source>
</reference>
<dbReference type="FunFam" id="1.20.58.220:FF:000004">
    <property type="entry name" value="Phosphate-specific transport system accessory protein PhoU"/>
    <property type="match status" value="1"/>
</dbReference>
<dbReference type="Pfam" id="PF01895">
    <property type="entry name" value="PhoU"/>
    <property type="match status" value="2"/>
</dbReference>
<dbReference type="InterPro" id="IPR038078">
    <property type="entry name" value="PhoU-like_sf"/>
</dbReference>